<dbReference type="RefSeq" id="WP_132319025.1">
    <property type="nucleotide sequence ID" value="NZ_FWZT01000008.1"/>
</dbReference>
<dbReference type="STRING" id="1513793.SAMN06296036_10855"/>
<dbReference type="Proteomes" id="UP000192907">
    <property type="component" value="Unassembled WGS sequence"/>
</dbReference>
<dbReference type="EMBL" id="FWZT01000008">
    <property type="protein sequence ID" value="SMF25280.1"/>
    <property type="molecule type" value="Genomic_DNA"/>
</dbReference>
<name>A0A1Y6BSY3_9BACT</name>
<gene>
    <name evidence="1" type="ORF">SAMN06296036_10855</name>
</gene>
<sequence>MDKSLKRISLLVRDDQYEALNQKGLNLSGLVRDLIDDYLSDHKITLSVSEDTRSLYDRIISNSGSSDQDLEVYFRQALEGLLDAKIKEMQALKKEFKT</sequence>
<accession>A0A1Y6BSY3</accession>
<protein>
    <submittedName>
        <fullName evidence="1">Uncharacterized protein</fullName>
    </submittedName>
</protein>
<evidence type="ECO:0000313" key="2">
    <source>
        <dbReference type="Proteomes" id="UP000192907"/>
    </source>
</evidence>
<organism evidence="1 2">
    <name type="scientific">Pseudobacteriovorax antillogorgiicola</name>
    <dbReference type="NCBI Taxonomy" id="1513793"/>
    <lineage>
        <taxon>Bacteria</taxon>
        <taxon>Pseudomonadati</taxon>
        <taxon>Bdellovibrionota</taxon>
        <taxon>Oligoflexia</taxon>
        <taxon>Oligoflexales</taxon>
        <taxon>Pseudobacteriovoracaceae</taxon>
        <taxon>Pseudobacteriovorax</taxon>
    </lineage>
</organism>
<proteinExistence type="predicted"/>
<reference evidence="2" key="1">
    <citation type="submission" date="2017-04" db="EMBL/GenBank/DDBJ databases">
        <authorList>
            <person name="Varghese N."/>
            <person name="Submissions S."/>
        </authorList>
    </citation>
    <scope>NUCLEOTIDE SEQUENCE [LARGE SCALE GENOMIC DNA]</scope>
    <source>
        <strain evidence="2">RKEM611</strain>
    </source>
</reference>
<evidence type="ECO:0000313" key="1">
    <source>
        <dbReference type="EMBL" id="SMF25280.1"/>
    </source>
</evidence>
<keyword evidence="2" id="KW-1185">Reference proteome</keyword>
<dbReference type="AlphaFoldDB" id="A0A1Y6BSY3"/>